<gene>
    <name evidence="4" type="ORF">Q9K02_11340</name>
</gene>
<dbReference type="PANTHER" id="PTHR45138">
    <property type="entry name" value="REGULATORY COMPONENTS OF SENSORY TRANSDUCTION SYSTEM"/>
    <property type="match status" value="1"/>
</dbReference>
<dbReference type="Proteomes" id="UP001240639">
    <property type="component" value="Unassembled WGS sequence"/>
</dbReference>
<keyword evidence="4" id="KW-0808">Transferase</keyword>
<organism evidence="4 5">
    <name type="scientific">Qipengyuania profundimaris</name>
    <dbReference type="NCBI Taxonomy" id="3067652"/>
    <lineage>
        <taxon>Bacteria</taxon>
        <taxon>Pseudomonadati</taxon>
        <taxon>Pseudomonadota</taxon>
        <taxon>Alphaproteobacteria</taxon>
        <taxon>Sphingomonadales</taxon>
        <taxon>Erythrobacteraceae</taxon>
        <taxon>Qipengyuania</taxon>
    </lineage>
</organism>
<comment type="caution">
    <text evidence="4">The sequence shown here is derived from an EMBL/GenBank/DDBJ whole genome shotgun (WGS) entry which is preliminary data.</text>
</comment>
<dbReference type="SUPFAM" id="SSF55073">
    <property type="entry name" value="Nucleotide cyclase"/>
    <property type="match status" value="1"/>
</dbReference>
<accession>A0ABT9HRE6</accession>
<evidence type="ECO:0000256" key="1">
    <source>
        <dbReference type="ARBA" id="ARBA00012528"/>
    </source>
</evidence>
<dbReference type="InterPro" id="IPR050469">
    <property type="entry name" value="Diguanylate_Cyclase"/>
</dbReference>
<feature type="domain" description="GGDEF" evidence="3">
    <location>
        <begin position="239"/>
        <end position="368"/>
    </location>
</feature>
<dbReference type="Gene3D" id="3.30.450.20">
    <property type="entry name" value="PAS domain"/>
    <property type="match status" value="1"/>
</dbReference>
<dbReference type="NCBIfam" id="TIGR00254">
    <property type="entry name" value="GGDEF"/>
    <property type="match status" value="1"/>
</dbReference>
<dbReference type="GO" id="GO:0052621">
    <property type="term" value="F:diguanylate cyclase activity"/>
    <property type="evidence" value="ECO:0007669"/>
    <property type="project" value="UniProtKB-EC"/>
</dbReference>
<comment type="catalytic activity">
    <reaction evidence="2">
        <text>2 GTP = 3',3'-c-di-GMP + 2 diphosphate</text>
        <dbReference type="Rhea" id="RHEA:24898"/>
        <dbReference type="ChEBI" id="CHEBI:33019"/>
        <dbReference type="ChEBI" id="CHEBI:37565"/>
        <dbReference type="ChEBI" id="CHEBI:58805"/>
        <dbReference type="EC" id="2.7.7.65"/>
    </reaction>
</comment>
<keyword evidence="5" id="KW-1185">Reference proteome</keyword>
<dbReference type="InterPro" id="IPR013655">
    <property type="entry name" value="PAS_fold_3"/>
</dbReference>
<dbReference type="InterPro" id="IPR043128">
    <property type="entry name" value="Rev_trsase/Diguanyl_cyclase"/>
</dbReference>
<evidence type="ECO:0000256" key="2">
    <source>
        <dbReference type="ARBA" id="ARBA00034247"/>
    </source>
</evidence>
<reference evidence="4 5" key="1">
    <citation type="submission" date="2023-08" db="EMBL/GenBank/DDBJ databases">
        <title>genomic of G39.</title>
        <authorList>
            <person name="Wang Y."/>
        </authorList>
    </citation>
    <scope>NUCLEOTIDE SEQUENCE [LARGE SCALE GENOMIC DNA]</scope>
    <source>
        <strain evidence="4 5">G39</strain>
    </source>
</reference>
<dbReference type="SUPFAM" id="SSF55785">
    <property type="entry name" value="PYP-like sensor domain (PAS domain)"/>
    <property type="match status" value="1"/>
</dbReference>
<dbReference type="SMART" id="SM00267">
    <property type="entry name" value="GGDEF"/>
    <property type="match status" value="1"/>
</dbReference>
<dbReference type="PANTHER" id="PTHR45138:SF9">
    <property type="entry name" value="DIGUANYLATE CYCLASE DGCM-RELATED"/>
    <property type="match status" value="1"/>
</dbReference>
<evidence type="ECO:0000313" key="5">
    <source>
        <dbReference type="Proteomes" id="UP001240639"/>
    </source>
</evidence>
<dbReference type="Pfam" id="PF08447">
    <property type="entry name" value="PAS_3"/>
    <property type="match status" value="1"/>
</dbReference>
<dbReference type="InterPro" id="IPR029787">
    <property type="entry name" value="Nucleotide_cyclase"/>
</dbReference>
<keyword evidence="4" id="KW-0548">Nucleotidyltransferase</keyword>
<evidence type="ECO:0000259" key="3">
    <source>
        <dbReference type="PROSITE" id="PS50887"/>
    </source>
</evidence>
<dbReference type="InterPro" id="IPR000160">
    <property type="entry name" value="GGDEF_dom"/>
</dbReference>
<evidence type="ECO:0000313" key="4">
    <source>
        <dbReference type="EMBL" id="MDP4575734.1"/>
    </source>
</evidence>
<dbReference type="Pfam" id="PF00990">
    <property type="entry name" value="GGDEF"/>
    <property type="match status" value="1"/>
</dbReference>
<dbReference type="EC" id="2.7.7.65" evidence="1"/>
<proteinExistence type="predicted"/>
<sequence length="368" mass="39882">MPTSRVDTALLATAWLLVCTTLFMLVAAGHVGAPLWLMLTAHVVLGALIQRHAKRKPAPAISPPRPLQSLNASLADELAGIGRLSFDPASGRHRWSREFCRIAGLPPMTAPDEACLEALMPQGLKQMRVTLARHAKDRETYTVEFEIENPQLGTRLLRARARNMFSPEGACEQVLMVVRDVTEDYSQVARIEEARAAAVREAEEARQQANTDALTGLANRRSAMQSLDREIMRARQSGEPLALLVFDVDHFKAVNDTHGHAQGDLVLAEMGGIIRRQKRDGQFAARVGGEEFLMILPGADGRAASAAAERLRLAIDHGTRMADAPSVTVSVGHAALGPGDTSLTLFARADEALYAAKRGGRNQVRLAA</sequence>
<dbReference type="EMBL" id="JAVAIM010000001">
    <property type="protein sequence ID" value="MDP4575734.1"/>
    <property type="molecule type" value="Genomic_DNA"/>
</dbReference>
<dbReference type="CDD" id="cd01949">
    <property type="entry name" value="GGDEF"/>
    <property type="match status" value="1"/>
</dbReference>
<dbReference type="RefSeq" id="WP_305932988.1">
    <property type="nucleotide sequence ID" value="NZ_JAVAIM010000001.1"/>
</dbReference>
<protein>
    <recommendedName>
        <fullName evidence="1">diguanylate cyclase</fullName>
        <ecNumber evidence="1">2.7.7.65</ecNumber>
    </recommendedName>
</protein>
<dbReference type="PROSITE" id="PS50887">
    <property type="entry name" value="GGDEF"/>
    <property type="match status" value="1"/>
</dbReference>
<dbReference type="Gene3D" id="3.30.70.270">
    <property type="match status" value="1"/>
</dbReference>
<dbReference type="InterPro" id="IPR035965">
    <property type="entry name" value="PAS-like_dom_sf"/>
</dbReference>
<name>A0ABT9HRE6_9SPHN</name>